<dbReference type="FunFam" id="3.10.20.30:FF:000002">
    <property type="entry name" value="GTP pyrophosphokinase (RelA/SpoT)"/>
    <property type="match status" value="1"/>
</dbReference>
<dbReference type="SUPFAM" id="SSF81271">
    <property type="entry name" value="TGS-like"/>
    <property type="match status" value="1"/>
</dbReference>
<reference evidence="4" key="1">
    <citation type="submission" date="2019-08" db="EMBL/GenBank/DDBJ databases">
        <authorList>
            <person name="Kucharzyk K."/>
            <person name="Murdoch R.W."/>
            <person name="Higgins S."/>
            <person name="Loffler F."/>
        </authorList>
    </citation>
    <scope>NUCLEOTIDE SEQUENCE</scope>
</reference>
<sequence length="99" mass="11245">MFGTTGIQECINRTVFELLDLIVVYPVEDEGKWSDKLGNMLPDAYLMKKGSTCHDLAYQIHTEIGDRFLYAVDARTRLRLGEKHELKNGDVIKIVSTAK</sequence>
<dbReference type="EMBL" id="VSSQ01084000">
    <property type="protein sequence ID" value="MPN32154.1"/>
    <property type="molecule type" value="Genomic_DNA"/>
</dbReference>
<evidence type="ECO:0000313" key="4">
    <source>
        <dbReference type="EMBL" id="MPN32154.1"/>
    </source>
</evidence>
<proteinExistence type="inferred from homology"/>
<protein>
    <recommendedName>
        <fullName evidence="5">TGS domain-containing protein</fullName>
    </recommendedName>
</protein>
<organism evidence="4">
    <name type="scientific">bioreactor metagenome</name>
    <dbReference type="NCBI Taxonomy" id="1076179"/>
    <lineage>
        <taxon>unclassified sequences</taxon>
        <taxon>metagenomes</taxon>
        <taxon>ecological metagenomes</taxon>
    </lineage>
</organism>
<accession>A0A645H796</accession>
<dbReference type="CDD" id="cd01669">
    <property type="entry name" value="TGS_MJ1332_like"/>
    <property type="match status" value="1"/>
</dbReference>
<dbReference type="InterPro" id="IPR012675">
    <property type="entry name" value="Beta-grasp_dom_sf"/>
</dbReference>
<comment type="similarity">
    <text evidence="1">Belongs to the RelA/SpoT family.</text>
</comment>
<evidence type="ECO:0008006" key="5">
    <source>
        <dbReference type="Google" id="ProtNLM"/>
    </source>
</evidence>
<dbReference type="Pfam" id="PF02824">
    <property type="entry name" value="TGS"/>
    <property type="match status" value="1"/>
</dbReference>
<evidence type="ECO:0000256" key="1">
    <source>
        <dbReference type="ARBA" id="ARBA00007476"/>
    </source>
</evidence>
<name>A0A645H796_9ZZZZ</name>
<comment type="caution">
    <text evidence="4">The sequence shown here is derived from an EMBL/GenBank/DDBJ whole genome shotgun (WGS) entry which is preliminary data.</text>
</comment>
<dbReference type="InterPro" id="IPR012676">
    <property type="entry name" value="TGS-like"/>
</dbReference>
<evidence type="ECO:0000259" key="3">
    <source>
        <dbReference type="Pfam" id="PF08438"/>
    </source>
</evidence>
<dbReference type="InterPro" id="IPR004095">
    <property type="entry name" value="TGS"/>
</dbReference>
<dbReference type="InterPro" id="IPR013646">
    <property type="entry name" value="YGR210-like_G4"/>
</dbReference>
<feature type="domain" description="TGS" evidence="2">
    <location>
        <begin position="40"/>
        <end position="95"/>
    </location>
</feature>
<dbReference type="Pfam" id="PF08438">
    <property type="entry name" value="YGR210-like_G4"/>
    <property type="match status" value="1"/>
</dbReference>
<feature type="domain" description="Obg-like GTPase YGR210-like G4 motif-containing" evidence="3">
    <location>
        <begin position="2"/>
        <end position="29"/>
    </location>
</feature>
<gene>
    <name evidence="4" type="ORF">SDC9_179630</name>
</gene>
<evidence type="ECO:0000259" key="2">
    <source>
        <dbReference type="Pfam" id="PF02824"/>
    </source>
</evidence>
<dbReference type="AlphaFoldDB" id="A0A645H796"/>
<dbReference type="Gene3D" id="3.10.20.30">
    <property type="match status" value="1"/>
</dbReference>